<keyword evidence="4" id="KW-1185">Reference proteome</keyword>
<dbReference type="EMBL" id="JBFSHR010000014">
    <property type="protein sequence ID" value="MEX6429324.1"/>
    <property type="molecule type" value="Genomic_DNA"/>
</dbReference>
<dbReference type="InterPro" id="IPR038186">
    <property type="entry name" value="CHAD_dom_sf"/>
</dbReference>
<dbReference type="PANTHER" id="PTHR39339">
    <property type="entry name" value="SLR1444 PROTEIN"/>
    <property type="match status" value="1"/>
</dbReference>
<dbReference type="RefSeq" id="WP_369084383.1">
    <property type="nucleotide sequence ID" value="NZ_JBFSHR010000014.1"/>
</dbReference>
<dbReference type="Gene3D" id="1.40.20.10">
    <property type="entry name" value="CHAD domain"/>
    <property type="match status" value="1"/>
</dbReference>
<organism evidence="3 4">
    <name type="scientific">Ferrimicrobium acidiphilum</name>
    <dbReference type="NCBI Taxonomy" id="121039"/>
    <lineage>
        <taxon>Bacteria</taxon>
        <taxon>Bacillati</taxon>
        <taxon>Actinomycetota</taxon>
        <taxon>Acidimicrobiia</taxon>
        <taxon>Acidimicrobiales</taxon>
        <taxon>Acidimicrobiaceae</taxon>
        <taxon>Ferrimicrobium</taxon>
    </lineage>
</organism>
<feature type="region of interest" description="Disordered" evidence="1">
    <location>
        <begin position="1"/>
        <end position="33"/>
    </location>
</feature>
<proteinExistence type="predicted"/>
<evidence type="ECO:0000259" key="2">
    <source>
        <dbReference type="PROSITE" id="PS51708"/>
    </source>
</evidence>
<name>A0ABV3Y2A5_9ACTN</name>
<dbReference type="SMART" id="SM00880">
    <property type="entry name" value="CHAD"/>
    <property type="match status" value="1"/>
</dbReference>
<accession>A0ABV3Y2A5</accession>
<dbReference type="PROSITE" id="PS51708">
    <property type="entry name" value="CHAD"/>
    <property type="match status" value="1"/>
</dbReference>
<protein>
    <submittedName>
        <fullName evidence="3">CHAD domain-containing protein</fullName>
    </submittedName>
</protein>
<feature type="domain" description="CHAD" evidence="2">
    <location>
        <begin position="214"/>
        <end position="461"/>
    </location>
</feature>
<comment type="caution">
    <text evidence="3">The sequence shown here is derived from an EMBL/GenBank/DDBJ whole genome shotgun (WGS) entry which is preliminary data.</text>
</comment>
<dbReference type="Pfam" id="PF05235">
    <property type="entry name" value="CHAD"/>
    <property type="match status" value="1"/>
</dbReference>
<evidence type="ECO:0000256" key="1">
    <source>
        <dbReference type="SAM" id="MobiDB-lite"/>
    </source>
</evidence>
<dbReference type="PANTHER" id="PTHR39339:SF1">
    <property type="entry name" value="CHAD DOMAIN-CONTAINING PROTEIN"/>
    <property type="match status" value="1"/>
</dbReference>
<dbReference type="InterPro" id="IPR007899">
    <property type="entry name" value="CHAD_dom"/>
</dbReference>
<reference evidence="3 4" key="1">
    <citation type="submission" date="2024-07" db="EMBL/GenBank/DDBJ databases">
        <title>Draft Genome Sequence of Ferrimicrobium acidiphilum Strain YE2023, Isolated from a Pulp of Bioleach Reactor.</title>
        <authorList>
            <person name="Elkina Y.A."/>
            <person name="Bulaeva A.G."/>
            <person name="Beletsky A.V."/>
            <person name="Mardanov A.V."/>
        </authorList>
    </citation>
    <scope>NUCLEOTIDE SEQUENCE [LARGE SCALE GENOMIC DNA]</scope>
    <source>
        <strain evidence="3 4">YE2023</strain>
    </source>
</reference>
<evidence type="ECO:0000313" key="4">
    <source>
        <dbReference type="Proteomes" id="UP001560267"/>
    </source>
</evidence>
<evidence type="ECO:0000313" key="3">
    <source>
        <dbReference type="EMBL" id="MEX6429324.1"/>
    </source>
</evidence>
<gene>
    <name evidence="3" type="ORF">AB6A68_05660</name>
</gene>
<sequence length="461" mass="50322">MSRKVSQAPPKVSRPETDSSRSVANAMGSPPSEVLQGNEVAIERRALHSLRSAFDLEVWQLEAITDTLVGALARRGVYVVRVQSASTTGWLLVRSRKVATVRWLIDGSPEREPLRDGIILAHIPGKTPPLGGRNLTDHPVEGVSLWIIRSEGCLSGLALDFEGYPFLLGIARSDLAAKAQASGPPTPSLGKVLSCLSEPPLGSWPSPLPVIPGNMPADHAFRCLMEQHRTRMVAELSSWSSGGGPEALHQARVAGRRLRVLLKIAAPSAPVGELIRSIDDQLGSVRNLDVTLAWLDQRGASSMTSDPIRAKRQHQIDQLVLTSATQTLQEWTIETDAPIAATTFDVIIGAAYRHHLKLLATTNLDPPTFSALHAFRRRLRRYRYLVEAGQTSIEKPCVPRKLTSILGALSDAMVIYANLDHASDEASTVLEQMNAMLPLAQEKAAKARTRFKRIHEGWAPR</sequence>
<dbReference type="Proteomes" id="UP001560267">
    <property type="component" value="Unassembled WGS sequence"/>
</dbReference>